<evidence type="ECO:0000256" key="10">
    <source>
        <dbReference type="ARBA" id="ARBA00022840"/>
    </source>
</evidence>
<evidence type="ECO:0000259" key="15">
    <source>
        <dbReference type="Pfam" id="PF04926"/>
    </source>
</evidence>
<feature type="region of interest" description="Disordered" evidence="14">
    <location>
        <begin position="1047"/>
        <end position="1075"/>
    </location>
</feature>
<sequence length="1280" mass="142251">MTQCDTLATKACPSFSAFEGRTGNAHYMLLLAAFNLRWRPGLRHHLWPVKCGRLDSRSFVACYRRRYYIFALSVRLIIASPANMFQRPQQQQNQAPAPAAPNTAGPQYGVSQPICMLMPSQTDLELTDKLQEELRQFSVYETEDELQRRLDVLRRINALVKNWVRKVSEEKGLTKEQTEKAGGKLYTFGSYRLGVHTRGADIDSLCVAPRHVERSDFFSSFFQMLKEDENATELHAVEEAFVPVIKLKYNGIELDILFARLALREIPDDQSLNDDNLLRNLDEKSIRSLNGCRVADEILRSIPNKASFTVALRAVKLWAKNHSVYSNSLGFLGGVSWAILVARVCQLYPNASAANIIEKFFLVYSTWEWPHPVFLKDGDSVPRADIQTLNELVWDPRNRIQDRYHLMPIITPAYPEQNSTFNVTKSTRKIITNEILDGLQIILDITGGTATWNKLFEEVNFFSRYKHYICLQVTSASEDDHLVFSSLVESKIRHLISFSERNPAISMCHINPKQFKPLPKQDLGVTYENPHATLWFIGLEFNRNMRKNVDLTSEMQQFTDLVIKAAVTSGSYKETMVIKPFYIRRNDLEKVLPKRELTRGRHYNKRASQAAHSLALKNVNQKQIRGEKAGSVGSDSGKAATPAPSDPLVPGAPSASGSVVQLASTSQPSSPTRKVSESNNFDGPVDPSAPLLHHSTSTPNLEGKFAPCLFARPCERHTITLPAITVMRELPTRRKPMRTLVIPKALESMAPAIFTNAFSQPAPYFPPSCTCSDMSFYCLNLANNIEHACKKYGLSKDFFTITTVRYLGSLDVCRAAMDNSHGDMMRLADAEKTLVKDYLPSKKSPLDMQGVMRWDDQVQHGPHPSYYAMDYQNEHSEKDGDENPDRVTVILDGKVPKFYGGNSPSHGGHALTSSSSTTTMYHDPYFYDAPISSAVAALSSTSITDSGHSYTTQFLNHMNTFSQIRPYGNGNGGNYRSPYKKSSLRRSNSSYQPSSNHYPHHYSGSSPATNANATVVGSAHPSLSNNNQASNPALYFNYISPPFHTPAYSEPPPSISSAELHSDDETPRPAVSVTSTPNVFDFDKAAVNRMFEEQPAINDYRESYLLPSQLVSPVSLPNGDLESSSPNESPEPSVNDDIDEPLADDSPEPSVDDVDEPPRSISPSLATSSPPEEEDCADTISTTESVDVLFADDAEKENGLWKVAHSKRKSVKKQLSLKAKHFPAMKSKSNCGPISPAFDPDVFPVAGQSMSGISLHSECSSASSIRPSYAAVLSARVSDA</sequence>
<keyword evidence="11" id="KW-0460">Magnesium</keyword>
<comment type="subcellular location">
    <subcellularLocation>
        <location evidence="3">Nucleus</location>
    </subcellularLocation>
</comment>
<feature type="compositionally biased region" description="Polar residues" evidence="14">
    <location>
        <begin position="985"/>
        <end position="1024"/>
    </location>
</feature>
<dbReference type="GO" id="GO:0031123">
    <property type="term" value="P:RNA 3'-end processing"/>
    <property type="evidence" value="ECO:0007669"/>
    <property type="project" value="InterPro"/>
</dbReference>
<evidence type="ECO:0000256" key="6">
    <source>
        <dbReference type="ARBA" id="ARBA00022664"/>
    </source>
</evidence>
<evidence type="ECO:0000256" key="12">
    <source>
        <dbReference type="ARBA" id="ARBA00023242"/>
    </source>
</evidence>
<dbReference type="Gene3D" id="3.30.460.10">
    <property type="entry name" value="Beta Polymerase, domain 2"/>
    <property type="match status" value="1"/>
</dbReference>
<keyword evidence="18" id="KW-1185">Reference proteome</keyword>
<keyword evidence="10" id="KW-0067">ATP-binding</keyword>
<dbReference type="InterPro" id="IPR007010">
    <property type="entry name" value="PolA_pol_RNA-bd_dom"/>
</dbReference>
<dbReference type="Gene3D" id="3.30.70.590">
    <property type="entry name" value="Poly(A) polymerase predicted RNA binding domain"/>
    <property type="match status" value="1"/>
</dbReference>
<dbReference type="Pfam" id="PF20750">
    <property type="entry name" value="PAP_NTPase"/>
    <property type="match status" value="1"/>
</dbReference>
<organism evidence="18 19">
    <name type="scientific">Panagrellus redivivus</name>
    <name type="common">Microworm</name>
    <dbReference type="NCBI Taxonomy" id="6233"/>
    <lineage>
        <taxon>Eukaryota</taxon>
        <taxon>Metazoa</taxon>
        <taxon>Ecdysozoa</taxon>
        <taxon>Nematoda</taxon>
        <taxon>Chromadorea</taxon>
        <taxon>Rhabditida</taxon>
        <taxon>Tylenchina</taxon>
        <taxon>Panagrolaimomorpha</taxon>
        <taxon>Panagrolaimoidea</taxon>
        <taxon>Panagrolaimidae</taxon>
        <taxon>Panagrellus</taxon>
    </lineage>
</organism>
<dbReference type="InterPro" id="IPR043519">
    <property type="entry name" value="NT_sf"/>
</dbReference>
<comment type="cofactor">
    <cofactor evidence="2">
        <name>Mg(2+)</name>
        <dbReference type="ChEBI" id="CHEBI:18420"/>
    </cofactor>
</comment>
<dbReference type="GO" id="GO:1990817">
    <property type="term" value="F:poly(A) RNA polymerase activity"/>
    <property type="evidence" value="ECO:0007669"/>
    <property type="project" value="UniProtKB-EC"/>
</dbReference>
<dbReference type="SUPFAM" id="SSF81301">
    <property type="entry name" value="Nucleotidyltransferase"/>
    <property type="match status" value="1"/>
</dbReference>
<evidence type="ECO:0000256" key="7">
    <source>
        <dbReference type="ARBA" id="ARBA00022679"/>
    </source>
</evidence>
<evidence type="ECO:0000256" key="1">
    <source>
        <dbReference type="ARBA" id="ARBA00001936"/>
    </source>
</evidence>
<evidence type="ECO:0000313" key="18">
    <source>
        <dbReference type="Proteomes" id="UP000492821"/>
    </source>
</evidence>
<keyword evidence="12" id="KW-0539">Nucleus</keyword>
<dbReference type="GO" id="GO:0005634">
    <property type="term" value="C:nucleus"/>
    <property type="evidence" value="ECO:0007669"/>
    <property type="project" value="UniProtKB-SubCell"/>
</dbReference>
<dbReference type="SUPFAM" id="SSF81631">
    <property type="entry name" value="PAP/OAS1 substrate-binding domain"/>
    <property type="match status" value="1"/>
</dbReference>
<dbReference type="GO" id="GO:0006397">
    <property type="term" value="P:mRNA processing"/>
    <property type="evidence" value="ECO:0007669"/>
    <property type="project" value="UniProtKB-KW"/>
</dbReference>
<dbReference type="GO" id="GO:0046872">
    <property type="term" value="F:metal ion binding"/>
    <property type="evidence" value="ECO:0007669"/>
    <property type="project" value="UniProtKB-KW"/>
</dbReference>
<comment type="catalytic activity">
    <reaction evidence="13">
        <text>RNA(n) + ATP = RNA(n)-3'-adenine ribonucleotide + diphosphate</text>
        <dbReference type="Rhea" id="RHEA:11332"/>
        <dbReference type="Rhea" id="RHEA-COMP:14527"/>
        <dbReference type="Rhea" id="RHEA-COMP:17347"/>
        <dbReference type="ChEBI" id="CHEBI:30616"/>
        <dbReference type="ChEBI" id="CHEBI:33019"/>
        <dbReference type="ChEBI" id="CHEBI:140395"/>
        <dbReference type="ChEBI" id="CHEBI:173115"/>
        <dbReference type="EC" id="2.7.7.19"/>
    </reaction>
</comment>
<comment type="cofactor">
    <cofactor evidence="1">
        <name>Mn(2+)</name>
        <dbReference type="ChEBI" id="CHEBI:29035"/>
    </cofactor>
</comment>
<feature type="domain" description="Poly(A) polymerase RNA-binding" evidence="15">
    <location>
        <begin position="460"/>
        <end position="516"/>
    </location>
</feature>
<evidence type="ECO:0000259" key="17">
    <source>
        <dbReference type="Pfam" id="PF20750"/>
    </source>
</evidence>
<dbReference type="GO" id="GO:0005524">
    <property type="term" value="F:ATP binding"/>
    <property type="evidence" value="ECO:0007669"/>
    <property type="project" value="UniProtKB-KW"/>
</dbReference>
<evidence type="ECO:0000256" key="11">
    <source>
        <dbReference type="ARBA" id="ARBA00022842"/>
    </source>
</evidence>
<feature type="region of interest" description="Disordered" evidence="14">
    <location>
        <begin position="965"/>
        <end position="1024"/>
    </location>
</feature>
<dbReference type="PANTHER" id="PTHR10682">
    <property type="entry name" value="POLY A POLYMERASE"/>
    <property type="match status" value="1"/>
</dbReference>
<keyword evidence="6" id="KW-0507">mRNA processing</keyword>
<reference evidence="18" key="1">
    <citation type="journal article" date="2013" name="Genetics">
        <title>The draft genome and transcriptome of Panagrellus redivivus are shaped by the harsh demands of a free-living lifestyle.</title>
        <authorList>
            <person name="Srinivasan J."/>
            <person name="Dillman A.R."/>
            <person name="Macchietto M.G."/>
            <person name="Heikkinen L."/>
            <person name="Lakso M."/>
            <person name="Fracchia K.M."/>
            <person name="Antoshechkin I."/>
            <person name="Mortazavi A."/>
            <person name="Wong G."/>
            <person name="Sternberg P.W."/>
        </authorList>
    </citation>
    <scope>NUCLEOTIDE SEQUENCE [LARGE SCALE GENOMIC DNA]</scope>
    <source>
        <strain evidence="18">MT8872</strain>
    </source>
</reference>
<protein>
    <recommendedName>
        <fullName evidence="5">polynucleotide adenylyltransferase</fullName>
        <ecNumber evidence="5">2.7.7.19</ecNumber>
    </recommendedName>
</protein>
<evidence type="ECO:0000313" key="19">
    <source>
        <dbReference type="WBParaSite" id="Pan_g17424.t1"/>
    </source>
</evidence>
<dbReference type="Pfam" id="PF04926">
    <property type="entry name" value="PAP_RNA-bind"/>
    <property type="match status" value="1"/>
</dbReference>
<evidence type="ECO:0000256" key="8">
    <source>
        <dbReference type="ARBA" id="ARBA00022723"/>
    </source>
</evidence>
<dbReference type="Gene3D" id="1.10.1410.10">
    <property type="match status" value="1"/>
</dbReference>
<feature type="domain" description="Poly(A) polymerase central" evidence="16">
    <location>
        <begin position="307"/>
        <end position="458"/>
    </location>
</feature>
<accession>A0A7E4V8L2</accession>
<dbReference type="InterPro" id="IPR048840">
    <property type="entry name" value="PolA_pol_NTPase"/>
</dbReference>
<feature type="region of interest" description="Disordered" evidence="14">
    <location>
        <begin position="1115"/>
        <end position="1184"/>
    </location>
</feature>
<name>A0A7E4V8L2_PANRE</name>
<feature type="region of interest" description="Disordered" evidence="14">
    <location>
        <begin position="614"/>
        <end position="697"/>
    </location>
</feature>
<keyword evidence="8" id="KW-0479">Metal-binding</keyword>
<evidence type="ECO:0000256" key="2">
    <source>
        <dbReference type="ARBA" id="ARBA00001946"/>
    </source>
</evidence>
<feature type="compositionally biased region" description="Polar residues" evidence="14">
    <location>
        <begin position="655"/>
        <end position="681"/>
    </location>
</feature>
<dbReference type="Proteomes" id="UP000492821">
    <property type="component" value="Unassembled WGS sequence"/>
</dbReference>
<dbReference type="CDD" id="cd05402">
    <property type="entry name" value="NT_PAP_TUTase"/>
    <property type="match status" value="1"/>
</dbReference>
<evidence type="ECO:0000259" key="16">
    <source>
        <dbReference type="Pfam" id="PF04928"/>
    </source>
</evidence>
<dbReference type="PANTHER" id="PTHR10682:SF10">
    <property type="entry name" value="POLYNUCLEOTIDE ADENYLYLTRANSFERASE"/>
    <property type="match status" value="1"/>
</dbReference>
<evidence type="ECO:0000256" key="13">
    <source>
        <dbReference type="ARBA" id="ARBA00048830"/>
    </source>
</evidence>
<dbReference type="AlphaFoldDB" id="A0A7E4V8L2"/>
<dbReference type="SUPFAM" id="SSF55003">
    <property type="entry name" value="PAP/Archaeal CCA-adding enzyme, C-terminal domain"/>
    <property type="match status" value="1"/>
</dbReference>
<dbReference type="Pfam" id="PF04928">
    <property type="entry name" value="PAP_central"/>
    <property type="match status" value="1"/>
</dbReference>
<feature type="compositionally biased region" description="Acidic residues" evidence="14">
    <location>
        <begin position="1134"/>
        <end position="1155"/>
    </location>
</feature>
<dbReference type="WBParaSite" id="Pan_g17424.t1">
    <property type="protein sequence ID" value="Pan_g17424.t1"/>
    <property type="gene ID" value="Pan_g17424"/>
</dbReference>
<dbReference type="InterPro" id="IPR007012">
    <property type="entry name" value="PolA_pol_cen_dom"/>
</dbReference>
<evidence type="ECO:0000256" key="14">
    <source>
        <dbReference type="SAM" id="MobiDB-lite"/>
    </source>
</evidence>
<comment type="similarity">
    <text evidence="4">Belongs to the poly(A) polymerase family.</text>
</comment>
<dbReference type="InterPro" id="IPR011068">
    <property type="entry name" value="NuclTrfase_I-like_C"/>
</dbReference>
<evidence type="ECO:0000256" key="5">
    <source>
        <dbReference type="ARBA" id="ARBA00012388"/>
    </source>
</evidence>
<proteinExistence type="inferred from homology"/>
<evidence type="ECO:0000256" key="3">
    <source>
        <dbReference type="ARBA" id="ARBA00004123"/>
    </source>
</evidence>
<dbReference type="EC" id="2.7.7.19" evidence="5"/>
<evidence type="ECO:0000256" key="9">
    <source>
        <dbReference type="ARBA" id="ARBA00022741"/>
    </source>
</evidence>
<keyword evidence="7" id="KW-0808">Transferase</keyword>
<feature type="compositionally biased region" description="Polar residues" evidence="14">
    <location>
        <begin position="1161"/>
        <end position="1170"/>
    </location>
</feature>
<keyword evidence="9" id="KW-0547">Nucleotide-binding</keyword>
<evidence type="ECO:0000256" key="4">
    <source>
        <dbReference type="ARBA" id="ARBA00010912"/>
    </source>
</evidence>
<reference evidence="19" key="2">
    <citation type="submission" date="2020-10" db="UniProtKB">
        <authorList>
            <consortium name="WormBaseParasite"/>
        </authorList>
    </citation>
    <scope>IDENTIFICATION</scope>
</reference>
<feature type="domain" description="Poly(A) polymerase nucleotidyltransferase" evidence="17">
    <location>
        <begin position="109"/>
        <end position="301"/>
    </location>
</feature>
<feature type="compositionally biased region" description="Low complexity" evidence="14">
    <location>
        <begin position="1115"/>
        <end position="1133"/>
    </location>
</feature>
<dbReference type="FunFam" id="3.30.460.10:FF:000002">
    <property type="entry name" value="Poly(A) polymerase alpha, putative"/>
    <property type="match status" value="1"/>
</dbReference>
<dbReference type="GO" id="GO:0003723">
    <property type="term" value="F:RNA binding"/>
    <property type="evidence" value="ECO:0007669"/>
    <property type="project" value="InterPro"/>
</dbReference>
<dbReference type="FunFam" id="1.10.1410.10:FF:000001">
    <property type="entry name" value="Putative poly(A) polymerase gamma"/>
    <property type="match status" value="1"/>
</dbReference>